<reference evidence="4" key="2">
    <citation type="submission" date="2023-05" db="EMBL/GenBank/DDBJ databases">
        <authorList>
            <consortium name="Lawrence Berkeley National Laboratory"/>
            <person name="Steindorff A."/>
            <person name="Hensen N."/>
            <person name="Bonometti L."/>
            <person name="Westerberg I."/>
            <person name="Brannstrom I.O."/>
            <person name="Guillou S."/>
            <person name="Cros-Aarteil S."/>
            <person name="Calhoun S."/>
            <person name="Haridas S."/>
            <person name="Kuo A."/>
            <person name="Mondo S."/>
            <person name="Pangilinan J."/>
            <person name="Riley R."/>
            <person name="Labutti K."/>
            <person name="Andreopoulos B."/>
            <person name="Lipzen A."/>
            <person name="Chen C."/>
            <person name="Yanf M."/>
            <person name="Daum C."/>
            <person name="Ng V."/>
            <person name="Clum A."/>
            <person name="Ohm R."/>
            <person name="Martin F."/>
            <person name="Silar P."/>
            <person name="Natvig D."/>
            <person name="Lalanne C."/>
            <person name="Gautier V."/>
            <person name="Ament-Velasquez S.L."/>
            <person name="Kruys A."/>
            <person name="Hutchinson M.I."/>
            <person name="Powell A.J."/>
            <person name="Barry K."/>
            <person name="Miller A.N."/>
            <person name="Grigoriev I.V."/>
            <person name="Debuchy R."/>
            <person name="Gladieux P."/>
            <person name="Thoren M.H."/>
            <person name="Johannesson H."/>
        </authorList>
    </citation>
    <scope>NUCLEOTIDE SEQUENCE</scope>
    <source>
        <strain evidence="4">PSN293</strain>
    </source>
</reference>
<feature type="domain" description="Saccharopine dehydrogenase NADP binding" evidence="3">
    <location>
        <begin position="13"/>
        <end position="138"/>
    </location>
</feature>
<dbReference type="GO" id="GO:0005886">
    <property type="term" value="C:plasma membrane"/>
    <property type="evidence" value="ECO:0007669"/>
    <property type="project" value="TreeGrafter"/>
</dbReference>
<protein>
    <submittedName>
        <fullName evidence="4">Saccharopine dehydrogenase-like oxidoreductase</fullName>
    </submittedName>
</protein>
<comment type="similarity">
    <text evidence="1">Belongs to the saccharopine dehydrogenase family.</text>
</comment>
<dbReference type="GO" id="GO:0009247">
    <property type="term" value="P:glycolipid biosynthetic process"/>
    <property type="evidence" value="ECO:0007669"/>
    <property type="project" value="TreeGrafter"/>
</dbReference>
<keyword evidence="2" id="KW-1133">Transmembrane helix</keyword>
<dbReference type="GO" id="GO:0005811">
    <property type="term" value="C:lipid droplet"/>
    <property type="evidence" value="ECO:0007669"/>
    <property type="project" value="TreeGrafter"/>
</dbReference>
<reference evidence="4" key="1">
    <citation type="journal article" date="2023" name="Mol. Phylogenet. Evol.">
        <title>Genome-scale phylogeny and comparative genomics of the fungal order Sordariales.</title>
        <authorList>
            <person name="Hensen N."/>
            <person name="Bonometti L."/>
            <person name="Westerberg I."/>
            <person name="Brannstrom I.O."/>
            <person name="Guillou S."/>
            <person name="Cros-Aarteil S."/>
            <person name="Calhoun S."/>
            <person name="Haridas S."/>
            <person name="Kuo A."/>
            <person name="Mondo S."/>
            <person name="Pangilinan J."/>
            <person name="Riley R."/>
            <person name="LaButti K."/>
            <person name="Andreopoulos B."/>
            <person name="Lipzen A."/>
            <person name="Chen C."/>
            <person name="Yan M."/>
            <person name="Daum C."/>
            <person name="Ng V."/>
            <person name="Clum A."/>
            <person name="Steindorff A."/>
            <person name="Ohm R.A."/>
            <person name="Martin F."/>
            <person name="Silar P."/>
            <person name="Natvig D.O."/>
            <person name="Lalanne C."/>
            <person name="Gautier V."/>
            <person name="Ament-Velasquez S.L."/>
            <person name="Kruys A."/>
            <person name="Hutchinson M.I."/>
            <person name="Powell A.J."/>
            <person name="Barry K."/>
            <person name="Miller A.N."/>
            <person name="Grigoriev I.V."/>
            <person name="Debuchy R."/>
            <person name="Gladieux P."/>
            <person name="Hiltunen Thoren M."/>
            <person name="Johannesson H."/>
        </authorList>
    </citation>
    <scope>NUCLEOTIDE SEQUENCE</scope>
    <source>
        <strain evidence="4">PSN293</strain>
    </source>
</reference>
<dbReference type="Gene3D" id="3.40.50.720">
    <property type="entry name" value="NAD(P)-binding Rossmann-like Domain"/>
    <property type="match status" value="1"/>
</dbReference>
<keyword evidence="2" id="KW-0472">Membrane</keyword>
<accession>A0AAN6YF12</accession>
<gene>
    <name evidence="4" type="ORF">QBC37DRAFT_17600</name>
</gene>
<comment type="caution">
    <text evidence="4">The sequence shown here is derived from an EMBL/GenBank/DDBJ whole genome shotgun (WGS) entry which is preliminary data.</text>
</comment>
<dbReference type="InterPro" id="IPR051276">
    <property type="entry name" value="Saccharopine_DH-like_oxidrdct"/>
</dbReference>
<evidence type="ECO:0000259" key="3">
    <source>
        <dbReference type="Pfam" id="PF03435"/>
    </source>
</evidence>
<evidence type="ECO:0000256" key="2">
    <source>
        <dbReference type="SAM" id="Phobius"/>
    </source>
</evidence>
<dbReference type="SUPFAM" id="SSF51735">
    <property type="entry name" value="NAD(P)-binding Rossmann-fold domains"/>
    <property type="match status" value="1"/>
</dbReference>
<dbReference type="InterPro" id="IPR005097">
    <property type="entry name" value="Sacchrp_dh_NADP-bd"/>
</dbReference>
<sequence length="436" mass="47476">MAPAKHNRQYDLVVFGATGYTGKYTAEHIATNLPTDLKWAVAGRSSSKLEELVGELKALNPDRTQPNVEVCNLSDEDLSALAKKTYILITTVGPYHKYGEHAFKACAEKGTHYLDVTGESAWVAKMIGKYQSVAESTGAKMFPQIGVESAPSDLVTYSLASVVRSQLPGQPKLGPTTVSIYKFKGAPSGGTLATVMTIRDSFTLKELSDPMKPYALSPVPHPRSASTPALEPPSSSLFTKLTGLVKLPILGLHTTSLPAATDRAQVHRTWGLFESGIVSQPSYGPNFSWRQQLRTKNFWSGITFHYSLVLFGLLFVVPSFVRKLAAKVLVAHQPGQGPDVSKAKDNYLEYRGTAVPDLGDKSGENKKRGYCRIWFHGDAYHLTGVFMAEAAATLLFDDSAQRLPGGVLTPACLGQDYVDRLDHAGLHFETKIVDEE</sequence>
<dbReference type="InterPro" id="IPR036291">
    <property type="entry name" value="NAD(P)-bd_dom_sf"/>
</dbReference>
<evidence type="ECO:0000313" key="5">
    <source>
        <dbReference type="Proteomes" id="UP001301769"/>
    </source>
</evidence>
<dbReference type="GO" id="GO:0005739">
    <property type="term" value="C:mitochondrion"/>
    <property type="evidence" value="ECO:0007669"/>
    <property type="project" value="TreeGrafter"/>
</dbReference>
<dbReference type="EMBL" id="MU858055">
    <property type="protein sequence ID" value="KAK4218103.1"/>
    <property type="molecule type" value="Genomic_DNA"/>
</dbReference>
<dbReference type="Proteomes" id="UP001301769">
    <property type="component" value="Unassembled WGS sequence"/>
</dbReference>
<keyword evidence="5" id="KW-1185">Reference proteome</keyword>
<dbReference type="PANTHER" id="PTHR12286">
    <property type="entry name" value="SACCHAROPINE DEHYDROGENASE-LIKE OXIDOREDUCTASE"/>
    <property type="match status" value="1"/>
</dbReference>
<dbReference type="AlphaFoldDB" id="A0AAN6YF12"/>
<feature type="transmembrane region" description="Helical" evidence="2">
    <location>
        <begin position="298"/>
        <end position="317"/>
    </location>
</feature>
<keyword evidence="2" id="KW-0812">Transmembrane</keyword>
<name>A0AAN6YF12_9PEZI</name>
<proteinExistence type="inferred from homology"/>
<evidence type="ECO:0000313" key="4">
    <source>
        <dbReference type="EMBL" id="KAK4218103.1"/>
    </source>
</evidence>
<organism evidence="4 5">
    <name type="scientific">Rhypophila decipiens</name>
    <dbReference type="NCBI Taxonomy" id="261697"/>
    <lineage>
        <taxon>Eukaryota</taxon>
        <taxon>Fungi</taxon>
        <taxon>Dikarya</taxon>
        <taxon>Ascomycota</taxon>
        <taxon>Pezizomycotina</taxon>
        <taxon>Sordariomycetes</taxon>
        <taxon>Sordariomycetidae</taxon>
        <taxon>Sordariales</taxon>
        <taxon>Naviculisporaceae</taxon>
        <taxon>Rhypophila</taxon>
    </lineage>
</organism>
<dbReference type="Pfam" id="PF03435">
    <property type="entry name" value="Sacchrp_dh_NADP"/>
    <property type="match status" value="1"/>
</dbReference>
<dbReference type="PANTHER" id="PTHR12286:SF5">
    <property type="entry name" value="SACCHAROPINE DEHYDROGENASE-LIKE OXIDOREDUCTASE"/>
    <property type="match status" value="1"/>
</dbReference>
<evidence type="ECO:0000256" key="1">
    <source>
        <dbReference type="ARBA" id="ARBA00038048"/>
    </source>
</evidence>